<gene>
    <name evidence="1" type="ORF">MPLG2_3606</name>
</gene>
<protein>
    <submittedName>
        <fullName evidence="1">Uncharacterized protein</fullName>
    </submittedName>
</protein>
<organism evidence="1 2">
    <name type="scientific">Micropruina glycogenica</name>
    <dbReference type="NCBI Taxonomy" id="75385"/>
    <lineage>
        <taxon>Bacteria</taxon>
        <taxon>Bacillati</taxon>
        <taxon>Actinomycetota</taxon>
        <taxon>Actinomycetes</taxon>
        <taxon>Propionibacteriales</taxon>
        <taxon>Nocardioidaceae</taxon>
        <taxon>Micropruina</taxon>
    </lineage>
</organism>
<accession>A0A2N9JLJ0</accession>
<proteinExistence type="predicted"/>
<dbReference type="Proteomes" id="UP000238164">
    <property type="component" value="Chromosome 1"/>
</dbReference>
<name>A0A2N9JLJ0_9ACTN</name>
<evidence type="ECO:0000313" key="2">
    <source>
        <dbReference type="Proteomes" id="UP000238164"/>
    </source>
</evidence>
<dbReference type="KEGG" id="mgg:MPLG2_3606"/>
<sequence length="45" mass="4813">MVDVLPNPDDSGKDLGVFAIADALPQTFDPAGNITRSRRCANRTP</sequence>
<dbReference type="EMBL" id="LT985188">
    <property type="protein sequence ID" value="SPD88636.1"/>
    <property type="molecule type" value="Genomic_DNA"/>
</dbReference>
<dbReference type="OrthoDB" id="7584869at2"/>
<reference evidence="1 2" key="1">
    <citation type="submission" date="2018-02" db="EMBL/GenBank/DDBJ databases">
        <authorList>
            <person name="Cohen D.B."/>
            <person name="Kent A.D."/>
        </authorList>
    </citation>
    <scope>NUCLEOTIDE SEQUENCE [LARGE SCALE GENOMIC DNA]</scope>
    <source>
        <strain evidence="1">1</strain>
    </source>
</reference>
<keyword evidence="2" id="KW-1185">Reference proteome</keyword>
<dbReference type="RefSeq" id="WP_158681292.1">
    <property type="nucleotide sequence ID" value="NZ_BAAAGO010000009.1"/>
</dbReference>
<dbReference type="AlphaFoldDB" id="A0A2N9JLJ0"/>
<evidence type="ECO:0000313" key="1">
    <source>
        <dbReference type="EMBL" id="SPD88636.1"/>
    </source>
</evidence>